<feature type="signal peptide" evidence="2">
    <location>
        <begin position="1"/>
        <end position="25"/>
    </location>
</feature>
<feature type="compositionally biased region" description="Polar residues" evidence="1">
    <location>
        <begin position="265"/>
        <end position="275"/>
    </location>
</feature>
<dbReference type="Pfam" id="PF04385">
    <property type="entry name" value="FAINT"/>
    <property type="match status" value="2"/>
</dbReference>
<evidence type="ECO:0000313" key="3">
    <source>
        <dbReference type="EMBL" id="CAI74021.1"/>
    </source>
</evidence>
<dbReference type="Proteomes" id="UP000001950">
    <property type="component" value="Chromosome 1"/>
</dbReference>
<dbReference type="InParanoid" id="Q4UFW8"/>
<feature type="compositionally biased region" description="Low complexity" evidence="1">
    <location>
        <begin position="345"/>
        <end position="364"/>
    </location>
</feature>
<dbReference type="OMA" id="NDIWESK"/>
<dbReference type="EMBL" id="CR940347">
    <property type="protein sequence ID" value="CAI74021.1"/>
    <property type="molecule type" value="Genomic_DNA"/>
</dbReference>
<dbReference type="GeneID" id="3864320"/>
<dbReference type="RefSeq" id="XP_954701.1">
    <property type="nucleotide sequence ID" value="XM_949608.1"/>
</dbReference>
<evidence type="ECO:0000256" key="2">
    <source>
        <dbReference type="SAM" id="SignalP"/>
    </source>
</evidence>
<accession>Q4UFW8</accession>
<evidence type="ECO:0000256" key="1">
    <source>
        <dbReference type="SAM" id="MobiDB-lite"/>
    </source>
</evidence>
<sequence>MKICIISLNLLYYITFLHRFNGAESHPTSSSTSQSTPETAAVDSASTNPPVTDTVTPVTLDISISKDTNQFHYKKDGNIRTYTPKDNHVFNKIVKKDVEIWTAQPEDHGLKTVLMGSGNKPKHLAILLKSGNFVLLHKSGKNKPWNDLTSEKYDLTKLKFLGENDSELTSSDYKVMLDDLLFTYLFNSGVDCRKVKYDSDFVWTYNDDKNFQSLKSLSLDLPTNRFFAKNSSDESKELDFKPKTTPQSGSSSTTDASQTQTQSSPESKTTPQSGRTTPDTDTVGGTGTITTSQSTPTSGTPTTITTPSEGSRGTEQQSANSNGSPTSYDKLLDQNLQNLKKKSTPPETKPLTTTTQPTTPVITD</sequence>
<reference evidence="3 4" key="1">
    <citation type="journal article" date="2005" name="Science">
        <title>Genome of the host-cell transforming parasite Theileria annulata compared with T. parva.</title>
        <authorList>
            <person name="Pain A."/>
            <person name="Renauld H."/>
            <person name="Berriman M."/>
            <person name="Murphy L."/>
            <person name="Yeats C.A."/>
            <person name="Weir W."/>
            <person name="Kerhornou A."/>
            <person name="Aslett M."/>
            <person name="Bishop R."/>
            <person name="Bouchier C."/>
            <person name="Cochet M."/>
            <person name="Coulson R.M.R."/>
            <person name="Cronin A."/>
            <person name="de Villiers E.P."/>
            <person name="Fraser A."/>
            <person name="Fosker N."/>
            <person name="Gardner M."/>
            <person name="Goble A."/>
            <person name="Griffiths-Jones S."/>
            <person name="Harris D.E."/>
            <person name="Katzer F."/>
            <person name="Larke N."/>
            <person name="Lord A."/>
            <person name="Maser P."/>
            <person name="McKellar S."/>
            <person name="Mooney P."/>
            <person name="Morton F."/>
            <person name="Nene V."/>
            <person name="O'Neil S."/>
            <person name="Price C."/>
            <person name="Quail M.A."/>
            <person name="Rabbinowitsch E."/>
            <person name="Rawlings N.D."/>
            <person name="Rutter S."/>
            <person name="Saunders D."/>
            <person name="Seeger K."/>
            <person name="Shah T."/>
            <person name="Squares R."/>
            <person name="Squares S."/>
            <person name="Tivey A."/>
            <person name="Walker A.R."/>
            <person name="Woodward J."/>
            <person name="Dobbelaere D.A.E."/>
            <person name="Langsley G."/>
            <person name="Rajandream M.A."/>
            <person name="McKeever D."/>
            <person name="Shiels B."/>
            <person name="Tait A."/>
            <person name="Barrell B.G."/>
            <person name="Hall N."/>
        </authorList>
    </citation>
    <scope>NUCLEOTIDE SEQUENCE [LARGE SCALE GENOMIC DNA]</scope>
    <source>
        <strain evidence="4">Ankara</strain>
    </source>
</reference>
<dbReference type="VEuPathDB" id="PiroplasmaDB:TA18875"/>
<protein>
    <submittedName>
        <fullName evidence="3">SfiI-subtelomeric related protein family member, putative</fullName>
    </submittedName>
</protein>
<gene>
    <name evidence="3" type="ORF">TA18875</name>
</gene>
<keyword evidence="2" id="KW-0732">Signal</keyword>
<dbReference type="AlphaFoldDB" id="Q4UFW8"/>
<feature type="compositionally biased region" description="Low complexity" evidence="1">
    <location>
        <begin position="25"/>
        <end position="39"/>
    </location>
</feature>
<organism evidence="3 4">
    <name type="scientific">Theileria annulata</name>
    <dbReference type="NCBI Taxonomy" id="5874"/>
    <lineage>
        <taxon>Eukaryota</taxon>
        <taxon>Sar</taxon>
        <taxon>Alveolata</taxon>
        <taxon>Apicomplexa</taxon>
        <taxon>Aconoidasida</taxon>
        <taxon>Piroplasmida</taxon>
        <taxon>Theileriidae</taxon>
        <taxon>Theileria</taxon>
    </lineage>
</organism>
<dbReference type="KEGG" id="tan:TA18875"/>
<feature type="chain" id="PRO_5004244483" evidence="2">
    <location>
        <begin position="26"/>
        <end position="364"/>
    </location>
</feature>
<keyword evidence="4" id="KW-1185">Reference proteome</keyword>
<feature type="compositionally biased region" description="Low complexity" evidence="1">
    <location>
        <begin position="276"/>
        <end position="308"/>
    </location>
</feature>
<evidence type="ECO:0000313" key="4">
    <source>
        <dbReference type="Proteomes" id="UP000001950"/>
    </source>
</evidence>
<feature type="region of interest" description="Disordered" evidence="1">
    <location>
        <begin position="25"/>
        <end position="52"/>
    </location>
</feature>
<feature type="compositionally biased region" description="Polar residues" evidence="1">
    <location>
        <begin position="309"/>
        <end position="327"/>
    </location>
</feature>
<feature type="region of interest" description="Disordered" evidence="1">
    <location>
        <begin position="231"/>
        <end position="364"/>
    </location>
</feature>
<feature type="compositionally biased region" description="Basic and acidic residues" evidence="1">
    <location>
        <begin position="231"/>
        <end position="242"/>
    </location>
</feature>
<name>Q4UFW8_THEAN</name>
<proteinExistence type="predicted"/>
<dbReference type="InterPro" id="IPR007480">
    <property type="entry name" value="DUF529"/>
</dbReference>
<dbReference type="OrthoDB" id="10564019at2759"/>
<feature type="compositionally biased region" description="Low complexity" evidence="1">
    <location>
        <begin position="247"/>
        <end position="264"/>
    </location>
</feature>